<keyword evidence="23" id="KW-1185">Reference proteome</keyword>
<evidence type="ECO:0000256" key="7">
    <source>
        <dbReference type="ARBA" id="ARBA00022840"/>
    </source>
</evidence>
<evidence type="ECO:0000256" key="15">
    <source>
        <dbReference type="ARBA" id="ARBA00048238"/>
    </source>
</evidence>
<dbReference type="EC" id="5.1.99.6" evidence="19"/>
<evidence type="ECO:0000259" key="20">
    <source>
        <dbReference type="PROSITE" id="PS51383"/>
    </source>
</evidence>
<protein>
    <recommendedName>
        <fullName evidence="19">Bifunctional NAD(P)H-hydrate repair enzyme</fullName>
    </recommendedName>
    <alternativeName>
        <fullName evidence="19">Nicotinamide nucleotide repair protein</fullName>
    </alternativeName>
    <domain>
        <recommendedName>
            <fullName evidence="19">ADP-dependent (S)-NAD(P)H-hydrate dehydratase</fullName>
            <ecNumber evidence="19">4.2.1.136</ecNumber>
        </recommendedName>
        <alternativeName>
            <fullName evidence="19">ADP-dependent NAD(P)HX dehydratase</fullName>
        </alternativeName>
    </domain>
    <domain>
        <recommendedName>
            <fullName evidence="19">NAD(P)H-hydrate epimerase</fullName>
            <ecNumber evidence="19">5.1.99.6</ecNumber>
        </recommendedName>
    </domain>
</protein>
<feature type="binding site" evidence="17">
    <location>
        <position position="337"/>
    </location>
    <ligand>
        <name>(6S)-NADPHX</name>
        <dbReference type="ChEBI" id="CHEBI:64076"/>
    </ligand>
</feature>
<dbReference type="InterPro" id="IPR036652">
    <property type="entry name" value="YjeF_N_dom_sf"/>
</dbReference>
<evidence type="ECO:0000256" key="14">
    <source>
        <dbReference type="ARBA" id="ARBA00025153"/>
    </source>
</evidence>
<feature type="binding site" evidence="18">
    <location>
        <begin position="59"/>
        <end position="63"/>
    </location>
    <ligand>
        <name>(6S)-NADPHX</name>
        <dbReference type="ChEBI" id="CHEBI:64076"/>
    </ligand>
</feature>
<evidence type="ECO:0000256" key="5">
    <source>
        <dbReference type="ARBA" id="ARBA00022723"/>
    </source>
</evidence>
<keyword evidence="8 17" id="KW-0521">NADP</keyword>
<comment type="catalytic activity">
    <reaction evidence="15 17 19">
        <text>(6S)-NADHX + ADP = AMP + phosphate + NADH + H(+)</text>
        <dbReference type="Rhea" id="RHEA:32223"/>
        <dbReference type="ChEBI" id="CHEBI:15378"/>
        <dbReference type="ChEBI" id="CHEBI:43474"/>
        <dbReference type="ChEBI" id="CHEBI:57945"/>
        <dbReference type="ChEBI" id="CHEBI:64074"/>
        <dbReference type="ChEBI" id="CHEBI:456215"/>
        <dbReference type="ChEBI" id="CHEBI:456216"/>
        <dbReference type="EC" id="4.2.1.136"/>
    </reaction>
</comment>
<feature type="binding site" evidence="18">
    <location>
        <position position="60"/>
    </location>
    <ligand>
        <name>K(+)</name>
        <dbReference type="ChEBI" id="CHEBI:29103"/>
    </ligand>
</feature>
<evidence type="ECO:0000256" key="10">
    <source>
        <dbReference type="ARBA" id="ARBA00023027"/>
    </source>
</evidence>
<reference evidence="23" key="1">
    <citation type="journal article" date="2019" name="Microbiology">
        <title>Complete Genome Sequence of an Uncultured Bacterium of the Candidate Phylum Bipolaricaulota.</title>
        <authorList>
            <person name="Kadnikov V.V."/>
            <person name="Mardanov A.V."/>
            <person name="Beletsky A.V."/>
            <person name="Frank Y.A."/>
            <person name="Karnachuk O.V."/>
            <person name="Ravin N.V."/>
        </authorList>
    </citation>
    <scope>NUCLEOTIDE SEQUENCE [LARGE SCALE GENOMIC DNA]</scope>
</reference>
<organism evidence="22 23">
    <name type="scientific">Candidatus Syntrophocurvum alkaliphilum</name>
    <dbReference type="NCBI Taxonomy" id="2293317"/>
    <lineage>
        <taxon>Bacteria</taxon>
        <taxon>Bacillati</taxon>
        <taxon>Bacillota</taxon>
        <taxon>Clostridia</taxon>
        <taxon>Eubacteriales</taxon>
        <taxon>Syntrophomonadaceae</taxon>
        <taxon>Candidatus Syntrophocurvum</taxon>
    </lineage>
</organism>
<feature type="binding site" evidence="17">
    <location>
        <position position="266"/>
    </location>
    <ligand>
        <name>(6S)-NADPHX</name>
        <dbReference type="ChEBI" id="CHEBI:64076"/>
    </ligand>
</feature>
<comment type="function">
    <text evidence="18">Catalyzes the epimerization of the S- and R-forms of NAD(P)HX, a damaged form of NAD(P)H that is a result of enzymatic or heat-dependent hydration. This is a prerequisite for the S-specific NAD(P)H-hydrate dehydratase to allow the repair of both epimers of NAD(P)HX.</text>
</comment>
<evidence type="ECO:0000256" key="2">
    <source>
        <dbReference type="ARBA" id="ARBA00000909"/>
    </source>
</evidence>
<dbReference type="GO" id="GO:0046872">
    <property type="term" value="F:metal ion binding"/>
    <property type="evidence" value="ECO:0007669"/>
    <property type="project" value="UniProtKB-UniRule"/>
</dbReference>
<dbReference type="Pfam" id="PF03853">
    <property type="entry name" value="YjeF_N"/>
    <property type="match status" value="1"/>
</dbReference>
<dbReference type="PROSITE" id="PS51383">
    <property type="entry name" value="YJEF_C_3"/>
    <property type="match status" value="1"/>
</dbReference>
<feature type="binding site" evidence="18">
    <location>
        <position position="167"/>
    </location>
    <ligand>
        <name>K(+)</name>
        <dbReference type="ChEBI" id="CHEBI:29103"/>
    </ligand>
</feature>
<dbReference type="InterPro" id="IPR000631">
    <property type="entry name" value="CARKD"/>
</dbReference>
<comment type="similarity">
    <text evidence="4 19">In the C-terminal section; belongs to the NnrD/CARKD family.</text>
</comment>
<dbReference type="AlphaFoldDB" id="A0A6I6DGE5"/>
<keyword evidence="11 18" id="KW-0413">Isomerase</keyword>
<dbReference type="CDD" id="cd01171">
    <property type="entry name" value="YXKO-related"/>
    <property type="match status" value="1"/>
</dbReference>
<sequence length="515" mass="54839">MKLLTADEMKNIDLRASNEYYIPSIILMENAGLRVVDLIEELLGDVQGKNITVIAGKGNNGGDGLVVSRHLINLGANVDTFLMGKASELTTDTLTNYKILDKISNRIYPLLNEEDLDNLLTILMRSDVVIDAIYGIGFKGNLNELDAKIVKMINWCKASVIAVDIPSGVEADTGKVHGEAVMATNTITFALPKIGMIMYSCRDYIGQLTVADISIPLALLEDNTIKNNLITNDMVKHLVLPRDPESHKGTYGHVLVVGGSIGLTGAVVLTANAALKTGVGLVTAALPESLLPNVDNQLIEVMTIPLVETGHSTIALESIPAIENMLGTSSVCAIGPGMSRYKEANAVLSAVLERSGIPLVIDADGLNALENDIEVLKNRQVPIILTPHPGEMARLTGKTIKEIQANRIEIARNCAIEWGVIIVLKGNRTVIATPDGEVYINITGNPGMATAGSGDVLCGIIAGFIAQGLNSKNAAITGVYLHGLIGDRVSESKGQRGLIAGDLIYGIPDILKQFE</sequence>
<feature type="binding site" evidence="18">
    <location>
        <position position="131"/>
    </location>
    <ligand>
        <name>K(+)</name>
        <dbReference type="ChEBI" id="CHEBI:29103"/>
    </ligand>
</feature>
<dbReference type="PROSITE" id="PS51385">
    <property type="entry name" value="YJEF_N"/>
    <property type="match status" value="1"/>
</dbReference>
<name>A0A6I6DGE5_9FIRM</name>
<comment type="cofactor">
    <cofactor evidence="18 19">
        <name>K(+)</name>
        <dbReference type="ChEBI" id="CHEBI:29103"/>
    </cofactor>
    <text evidence="18 19">Binds 1 potassium ion per subunit.</text>
</comment>
<feature type="binding site" evidence="17">
    <location>
        <position position="388"/>
    </location>
    <ligand>
        <name>(6S)-NADPHX</name>
        <dbReference type="ChEBI" id="CHEBI:64076"/>
    </ligand>
</feature>
<evidence type="ECO:0000256" key="18">
    <source>
        <dbReference type="HAMAP-Rule" id="MF_01966"/>
    </source>
</evidence>
<dbReference type="PANTHER" id="PTHR12592">
    <property type="entry name" value="ATP-DEPENDENT (S)-NAD(P)H-HYDRATE DEHYDRATASE FAMILY MEMBER"/>
    <property type="match status" value="1"/>
</dbReference>
<feature type="domain" description="YjeF C-terminal" evidence="20">
    <location>
        <begin position="231"/>
        <end position="514"/>
    </location>
</feature>
<proteinExistence type="inferred from homology"/>
<evidence type="ECO:0000256" key="19">
    <source>
        <dbReference type="PIRNR" id="PIRNR017184"/>
    </source>
</evidence>
<dbReference type="GO" id="GO:0052855">
    <property type="term" value="F:ADP-dependent NAD(P)H-hydrate dehydratase activity"/>
    <property type="evidence" value="ECO:0007669"/>
    <property type="project" value="UniProtKB-UniRule"/>
</dbReference>
<keyword evidence="9 18" id="KW-0630">Potassium</keyword>
<dbReference type="Gene3D" id="3.40.1190.20">
    <property type="match status" value="1"/>
</dbReference>
<dbReference type="OrthoDB" id="9806925at2"/>
<keyword evidence="12 17" id="KW-0456">Lyase</keyword>
<gene>
    <name evidence="18" type="primary">nnrE</name>
    <name evidence="17" type="synonym">nnrD</name>
    <name evidence="22" type="ORF">SYNTR_0146</name>
</gene>
<comment type="catalytic activity">
    <reaction evidence="16 17 19">
        <text>(6S)-NADPHX + ADP = AMP + phosphate + NADPH + H(+)</text>
        <dbReference type="Rhea" id="RHEA:32235"/>
        <dbReference type="ChEBI" id="CHEBI:15378"/>
        <dbReference type="ChEBI" id="CHEBI:43474"/>
        <dbReference type="ChEBI" id="CHEBI:57783"/>
        <dbReference type="ChEBI" id="CHEBI:64076"/>
        <dbReference type="ChEBI" id="CHEBI:456215"/>
        <dbReference type="ChEBI" id="CHEBI:456216"/>
        <dbReference type="EC" id="4.2.1.136"/>
    </reaction>
</comment>
<evidence type="ECO:0000256" key="9">
    <source>
        <dbReference type="ARBA" id="ARBA00022958"/>
    </source>
</evidence>
<dbReference type="GO" id="GO:0052856">
    <property type="term" value="F:NAD(P)HX epimerase activity"/>
    <property type="evidence" value="ECO:0007669"/>
    <property type="project" value="UniProtKB-UniRule"/>
</dbReference>
<dbReference type="EC" id="4.2.1.136" evidence="19"/>
<comment type="catalytic activity">
    <reaction evidence="2 18 19">
        <text>(6R)-NADPHX = (6S)-NADPHX</text>
        <dbReference type="Rhea" id="RHEA:32227"/>
        <dbReference type="ChEBI" id="CHEBI:64076"/>
        <dbReference type="ChEBI" id="CHEBI:64077"/>
        <dbReference type="EC" id="5.1.99.6"/>
    </reaction>
</comment>
<comment type="function">
    <text evidence="17">Catalyzes the dehydration of the S-form of NAD(P)HX at the expense of ADP, which is converted to AMP. Together with NAD(P)HX epimerase, which catalyzes the epimerization of the S- and R-forms, the enzyme allows the repair of both epimers of NAD(P)HX, a damaged form of NAD(P)H that is a result of enzymatic or heat-dependent hydration.</text>
</comment>
<dbReference type="InterPro" id="IPR004443">
    <property type="entry name" value="YjeF_N_dom"/>
</dbReference>
<comment type="similarity">
    <text evidence="17">Belongs to the NnrD/CARKD family.</text>
</comment>
<feature type="binding site" evidence="17">
    <location>
        <position position="454"/>
    </location>
    <ligand>
        <name>AMP</name>
        <dbReference type="ChEBI" id="CHEBI:456215"/>
    </ligand>
</feature>
<comment type="catalytic activity">
    <reaction evidence="1 18 19">
        <text>(6R)-NADHX = (6S)-NADHX</text>
        <dbReference type="Rhea" id="RHEA:32215"/>
        <dbReference type="ChEBI" id="CHEBI:64074"/>
        <dbReference type="ChEBI" id="CHEBI:64075"/>
        <dbReference type="EC" id="5.1.99.6"/>
    </reaction>
</comment>
<feature type="binding site" evidence="17">
    <location>
        <position position="455"/>
    </location>
    <ligand>
        <name>(6S)-NADPHX</name>
        <dbReference type="ChEBI" id="CHEBI:64076"/>
    </ligand>
</feature>
<feature type="binding site" evidence="18">
    <location>
        <position position="164"/>
    </location>
    <ligand>
        <name>(6S)-NADPHX</name>
        <dbReference type="ChEBI" id="CHEBI:64076"/>
    </ligand>
</feature>
<feature type="binding site" evidence="17">
    <location>
        <begin position="425"/>
        <end position="429"/>
    </location>
    <ligand>
        <name>AMP</name>
        <dbReference type="ChEBI" id="CHEBI:456215"/>
    </ligand>
</feature>
<dbReference type="InterPro" id="IPR029056">
    <property type="entry name" value="Ribokinase-like"/>
</dbReference>
<dbReference type="GO" id="GO:0005524">
    <property type="term" value="F:ATP binding"/>
    <property type="evidence" value="ECO:0007669"/>
    <property type="project" value="UniProtKB-UniRule"/>
</dbReference>
<comment type="subunit">
    <text evidence="17">Homotetramer.</text>
</comment>
<dbReference type="KEGG" id="salq:SYNTR_0146"/>
<comment type="similarity">
    <text evidence="3 19">In the N-terminal section; belongs to the NnrE/AIBP family.</text>
</comment>
<accession>A0A6I6DGE5</accession>
<keyword evidence="6 17" id="KW-0547">Nucleotide-binding</keyword>
<evidence type="ECO:0000259" key="21">
    <source>
        <dbReference type="PROSITE" id="PS51385"/>
    </source>
</evidence>
<dbReference type="Pfam" id="PF01256">
    <property type="entry name" value="Carb_kinase"/>
    <property type="match status" value="1"/>
</dbReference>
<dbReference type="RefSeq" id="WP_156202703.1">
    <property type="nucleotide sequence ID" value="NZ_CP046457.1"/>
</dbReference>
<evidence type="ECO:0000256" key="8">
    <source>
        <dbReference type="ARBA" id="ARBA00022857"/>
    </source>
</evidence>
<comment type="similarity">
    <text evidence="18">Belongs to the NnrE/AIBP family.</text>
</comment>
<dbReference type="NCBIfam" id="TIGR00196">
    <property type="entry name" value="yjeF_cterm"/>
    <property type="match status" value="1"/>
</dbReference>
<comment type="caution">
    <text evidence="18">Lacks conserved residue(s) required for the propagation of feature annotation.</text>
</comment>
<evidence type="ECO:0000256" key="17">
    <source>
        <dbReference type="HAMAP-Rule" id="MF_01965"/>
    </source>
</evidence>
<feature type="domain" description="YjeF N-terminal" evidence="21">
    <location>
        <begin position="9"/>
        <end position="221"/>
    </location>
</feature>
<keyword evidence="5 18" id="KW-0479">Metal-binding</keyword>
<evidence type="ECO:0000313" key="23">
    <source>
        <dbReference type="Proteomes" id="UP000426444"/>
    </source>
</evidence>
<evidence type="ECO:0000256" key="12">
    <source>
        <dbReference type="ARBA" id="ARBA00023239"/>
    </source>
</evidence>
<evidence type="ECO:0000256" key="16">
    <source>
        <dbReference type="ARBA" id="ARBA00049209"/>
    </source>
</evidence>
<evidence type="ECO:0000256" key="6">
    <source>
        <dbReference type="ARBA" id="ARBA00022741"/>
    </source>
</evidence>
<dbReference type="EMBL" id="CP046457">
    <property type="protein sequence ID" value="QGT98739.1"/>
    <property type="molecule type" value="Genomic_DNA"/>
</dbReference>
<dbReference type="HAMAP" id="MF_01965">
    <property type="entry name" value="NADHX_dehydratase"/>
    <property type="match status" value="1"/>
</dbReference>
<keyword evidence="13" id="KW-0511">Multifunctional enzyme</keyword>
<comment type="function">
    <text evidence="14 19">Bifunctional enzyme that catalyzes the epimerization of the S- and R-forms of NAD(P)HX and the dehydration of the S-form of NAD(P)HX at the expense of ADP, which is converted to AMP. This allows the repair of both epimers of NAD(P)HX, a damaged form of NAD(P)H that is a result of enzymatic or heat-dependent hydration.</text>
</comment>
<dbReference type="InterPro" id="IPR030677">
    <property type="entry name" value="Nnr"/>
</dbReference>
<dbReference type="GO" id="GO:0110051">
    <property type="term" value="P:metabolite repair"/>
    <property type="evidence" value="ECO:0007669"/>
    <property type="project" value="TreeGrafter"/>
</dbReference>
<dbReference type="HAMAP" id="MF_01966">
    <property type="entry name" value="NADHX_epimerase"/>
    <property type="match status" value="1"/>
</dbReference>
<evidence type="ECO:0000256" key="11">
    <source>
        <dbReference type="ARBA" id="ARBA00023235"/>
    </source>
</evidence>
<feature type="binding site" evidence="18">
    <location>
        <begin position="135"/>
        <end position="141"/>
    </location>
    <ligand>
        <name>(6S)-NADPHX</name>
        <dbReference type="ChEBI" id="CHEBI:64076"/>
    </ligand>
</feature>
<dbReference type="Gene3D" id="3.40.50.10260">
    <property type="entry name" value="YjeF N-terminal domain"/>
    <property type="match status" value="1"/>
</dbReference>
<dbReference type="PIRSF" id="PIRSF017184">
    <property type="entry name" value="Nnr"/>
    <property type="match status" value="1"/>
</dbReference>
<keyword evidence="7 17" id="KW-0067">ATP-binding</keyword>
<keyword evidence="10 17" id="KW-0520">NAD</keyword>
<dbReference type="PANTHER" id="PTHR12592:SF0">
    <property type="entry name" value="ATP-DEPENDENT (S)-NAD(P)H-HYDRATE DEHYDRATASE"/>
    <property type="match status" value="1"/>
</dbReference>
<evidence type="ECO:0000256" key="13">
    <source>
        <dbReference type="ARBA" id="ARBA00023268"/>
    </source>
</evidence>
<dbReference type="SUPFAM" id="SSF53613">
    <property type="entry name" value="Ribokinase-like"/>
    <property type="match status" value="1"/>
</dbReference>
<evidence type="ECO:0000256" key="3">
    <source>
        <dbReference type="ARBA" id="ARBA00006001"/>
    </source>
</evidence>
<evidence type="ECO:0000256" key="1">
    <source>
        <dbReference type="ARBA" id="ARBA00000013"/>
    </source>
</evidence>
<dbReference type="SUPFAM" id="SSF64153">
    <property type="entry name" value="YjeF N-terminal domain-like"/>
    <property type="match status" value="1"/>
</dbReference>
<dbReference type="NCBIfam" id="TIGR00197">
    <property type="entry name" value="yjeF_nterm"/>
    <property type="match status" value="1"/>
</dbReference>
<comment type="cofactor">
    <cofactor evidence="17">
        <name>Mg(2+)</name>
        <dbReference type="ChEBI" id="CHEBI:18420"/>
    </cofactor>
</comment>
<dbReference type="GO" id="GO:0046496">
    <property type="term" value="P:nicotinamide nucleotide metabolic process"/>
    <property type="evidence" value="ECO:0007669"/>
    <property type="project" value="UniProtKB-UniRule"/>
</dbReference>
<dbReference type="Proteomes" id="UP000426444">
    <property type="component" value="Chromosome"/>
</dbReference>
<evidence type="ECO:0000256" key="4">
    <source>
        <dbReference type="ARBA" id="ARBA00009524"/>
    </source>
</evidence>
<evidence type="ECO:0000313" key="22">
    <source>
        <dbReference type="EMBL" id="QGT98739.1"/>
    </source>
</evidence>